<reference evidence="1 2" key="1">
    <citation type="journal article" date="2006" name="Science">
        <title>The genome of black cottonwood, Populus trichocarpa (Torr. &amp; Gray).</title>
        <authorList>
            <person name="Tuskan G.A."/>
            <person name="Difazio S."/>
            <person name="Jansson S."/>
            <person name="Bohlmann J."/>
            <person name="Grigoriev I."/>
            <person name="Hellsten U."/>
            <person name="Putnam N."/>
            <person name="Ralph S."/>
            <person name="Rombauts S."/>
            <person name="Salamov A."/>
            <person name="Schein J."/>
            <person name="Sterck L."/>
            <person name="Aerts A."/>
            <person name="Bhalerao R.R."/>
            <person name="Bhalerao R.P."/>
            <person name="Blaudez D."/>
            <person name="Boerjan W."/>
            <person name="Brun A."/>
            <person name="Brunner A."/>
            <person name="Busov V."/>
            <person name="Campbell M."/>
            <person name="Carlson J."/>
            <person name="Chalot M."/>
            <person name="Chapman J."/>
            <person name="Chen G.L."/>
            <person name="Cooper D."/>
            <person name="Coutinho P.M."/>
            <person name="Couturier J."/>
            <person name="Covert S."/>
            <person name="Cronk Q."/>
            <person name="Cunningham R."/>
            <person name="Davis J."/>
            <person name="Degroeve S."/>
            <person name="Dejardin A."/>
            <person name="Depamphilis C."/>
            <person name="Detter J."/>
            <person name="Dirks B."/>
            <person name="Dubchak I."/>
            <person name="Duplessis S."/>
            <person name="Ehlting J."/>
            <person name="Ellis B."/>
            <person name="Gendler K."/>
            <person name="Goodstein D."/>
            <person name="Gribskov M."/>
            <person name="Grimwood J."/>
            <person name="Groover A."/>
            <person name="Gunter L."/>
            <person name="Hamberger B."/>
            <person name="Heinze B."/>
            <person name="Helariutta Y."/>
            <person name="Henrissat B."/>
            <person name="Holligan D."/>
            <person name="Holt R."/>
            <person name="Huang W."/>
            <person name="Islam-Faridi N."/>
            <person name="Jones S."/>
            <person name="Jones-Rhoades M."/>
            <person name="Jorgensen R."/>
            <person name="Joshi C."/>
            <person name="Kangasjarvi J."/>
            <person name="Karlsson J."/>
            <person name="Kelleher C."/>
            <person name="Kirkpatrick R."/>
            <person name="Kirst M."/>
            <person name="Kohler A."/>
            <person name="Kalluri U."/>
            <person name="Larimer F."/>
            <person name="Leebens-Mack J."/>
            <person name="Leple J.C."/>
            <person name="Locascio P."/>
            <person name="Lou Y."/>
            <person name="Lucas S."/>
            <person name="Martin F."/>
            <person name="Montanini B."/>
            <person name="Napoli C."/>
            <person name="Nelson D.R."/>
            <person name="Nelson C."/>
            <person name="Nieminen K."/>
            <person name="Nilsson O."/>
            <person name="Pereda V."/>
            <person name="Peter G."/>
            <person name="Philippe R."/>
            <person name="Pilate G."/>
            <person name="Poliakov A."/>
            <person name="Razumovskaya J."/>
            <person name="Richardson P."/>
            <person name="Rinaldi C."/>
            <person name="Ritland K."/>
            <person name="Rouze P."/>
            <person name="Ryaboy D."/>
            <person name="Schmutz J."/>
            <person name="Schrader J."/>
            <person name="Segerman B."/>
            <person name="Shin H."/>
            <person name="Siddiqui A."/>
            <person name="Sterky F."/>
            <person name="Terry A."/>
            <person name="Tsai C.J."/>
            <person name="Uberbacher E."/>
            <person name="Unneberg P."/>
            <person name="Vahala J."/>
            <person name="Wall K."/>
            <person name="Wessler S."/>
            <person name="Yang G."/>
            <person name="Yin T."/>
            <person name="Douglas C."/>
            <person name="Marra M."/>
            <person name="Sandberg G."/>
            <person name="Van de Peer Y."/>
            <person name="Rokhsar D."/>
        </authorList>
    </citation>
    <scope>NUCLEOTIDE SEQUENCE [LARGE SCALE GENOMIC DNA]</scope>
    <source>
        <strain evidence="2">cv. Nisqually</strain>
    </source>
</reference>
<gene>
    <name evidence="1" type="ORF">POPTR_011G012801v4</name>
</gene>
<dbReference type="EMBL" id="CM009300">
    <property type="protein sequence ID" value="KAI9385082.1"/>
    <property type="molecule type" value="Genomic_DNA"/>
</dbReference>
<dbReference type="Proteomes" id="UP000006729">
    <property type="component" value="Chromosome 11"/>
</dbReference>
<organism evidence="1 2">
    <name type="scientific">Populus trichocarpa</name>
    <name type="common">Western balsam poplar</name>
    <name type="synonym">Populus balsamifera subsp. trichocarpa</name>
    <dbReference type="NCBI Taxonomy" id="3694"/>
    <lineage>
        <taxon>Eukaryota</taxon>
        <taxon>Viridiplantae</taxon>
        <taxon>Streptophyta</taxon>
        <taxon>Embryophyta</taxon>
        <taxon>Tracheophyta</taxon>
        <taxon>Spermatophyta</taxon>
        <taxon>Magnoliopsida</taxon>
        <taxon>eudicotyledons</taxon>
        <taxon>Gunneridae</taxon>
        <taxon>Pentapetalae</taxon>
        <taxon>rosids</taxon>
        <taxon>fabids</taxon>
        <taxon>Malpighiales</taxon>
        <taxon>Salicaceae</taxon>
        <taxon>Saliceae</taxon>
        <taxon>Populus</taxon>
    </lineage>
</organism>
<keyword evidence="2" id="KW-1185">Reference proteome</keyword>
<evidence type="ECO:0000313" key="2">
    <source>
        <dbReference type="Proteomes" id="UP000006729"/>
    </source>
</evidence>
<evidence type="ECO:0000313" key="1">
    <source>
        <dbReference type="EMBL" id="KAI9385082.1"/>
    </source>
</evidence>
<sequence>MERKRNTDCIILPVFYHVDPSEVRNQTGSFAAAFVDHEKRFKKEMGQVNGWRIALKEVADLGGMVLGDGYEAELVQSIVEKVSKNLDRKIFHVPLHFIGRDHLVKYINSWLQDGTHGAAIAILYGIGGVGKTAIAKTVYNQNFHKFEGRSFLSNVRERSKESNGAVCLQRQLLSDILNKTADEIHDVDEGIIKIKGALCCRRTLIVLDDVDKWYQFNAIGGMQNWLFQGSKIIVTTRNKASIIAECVKCKVEPLYNKKSPAFQLACLWMPS</sequence>
<proteinExistence type="predicted"/>
<name>A0ACC0S7C8_POPTR</name>
<comment type="caution">
    <text evidence="1">The sequence shown here is derived from an EMBL/GenBank/DDBJ whole genome shotgun (WGS) entry which is preliminary data.</text>
</comment>
<accession>A0ACC0S7C8</accession>
<protein>
    <submittedName>
        <fullName evidence="1">Uncharacterized protein</fullName>
    </submittedName>
</protein>